<accession>A0A4Y7PL25</accession>
<name>A0A4Y7PL25_9AGAM</name>
<evidence type="ECO:0000256" key="1">
    <source>
        <dbReference type="SAM" id="MobiDB-lite"/>
    </source>
</evidence>
<keyword evidence="3" id="KW-1185">Reference proteome</keyword>
<dbReference type="AlphaFoldDB" id="A0A4Y7PL25"/>
<sequence length="74" mass="8463">MDLISSIEDLGDRNTPETSWLRDSTDGNTVLRFLDGPHRTECVHMVSSTKIYQRLLAYVYVQLKRNATLCSKCV</sequence>
<dbReference type="EMBL" id="ML170272">
    <property type="protein sequence ID" value="TDL15522.1"/>
    <property type="molecule type" value="Genomic_DNA"/>
</dbReference>
<evidence type="ECO:0000313" key="2">
    <source>
        <dbReference type="EMBL" id="TDL15522.1"/>
    </source>
</evidence>
<feature type="region of interest" description="Disordered" evidence="1">
    <location>
        <begin position="1"/>
        <end position="21"/>
    </location>
</feature>
<organism evidence="2 3">
    <name type="scientific">Rickenella mellea</name>
    <dbReference type="NCBI Taxonomy" id="50990"/>
    <lineage>
        <taxon>Eukaryota</taxon>
        <taxon>Fungi</taxon>
        <taxon>Dikarya</taxon>
        <taxon>Basidiomycota</taxon>
        <taxon>Agaricomycotina</taxon>
        <taxon>Agaricomycetes</taxon>
        <taxon>Hymenochaetales</taxon>
        <taxon>Rickenellaceae</taxon>
        <taxon>Rickenella</taxon>
    </lineage>
</organism>
<dbReference type="Proteomes" id="UP000294933">
    <property type="component" value="Unassembled WGS sequence"/>
</dbReference>
<reference evidence="2 3" key="1">
    <citation type="submission" date="2018-06" db="EMBL/GenBank/DDBJ databases">
        <title>A transcriptomic atlas of mushroom development highlights an independent origin of complex multicellularity.</title>
        <authorList>
            <consortium name="DOE Joint Genome Institute"/>
            <person name="Krizsan K."/>
            <person name="Almasi E."/>
            <person name="Merenyi Z."/>
            <person name="Sahu N."/>
            <person name="Viragh M."/>
            <person name="Koszo T."/>
            <person name="Mondo S."/>
            <person name="Kiss B."/>
            <person name="Balint B."/>
            <person name="Kues U."/>
            <person name="Barry K."/>
            <person name="Hegedus J.C."/>
            <person name="Henrissat B."/>
            <person name="Johnson J."/>
            <person name="Lipzen A."/>
            <person name="Ohm R."/>
            <person name="Nagy I."/>
            <person name="Pangilinan J."/>
            <person name="Yan J."/>
            <person name="Xiong Y."/>
            <person name="Grigoriev I.V."/>
            <person name="Hibbett D.S."/>
            <person name="Nagy L.G."/>
        </authorList>
    </citation>
    <scope>NUCLEOTIDE SEQUENCE [LARGE SCALE GENOMIC DNA]</scope>
    <source>
        <strain evidence="2 3">SZMC22713</strain>
    </source>
</reference>
<gene>
    <name evidence="2" type="ORF">BD410DRAFT_105758</name>
</gene>
<evidence type="ECO:0000313" key="3">
    <source>
        <dbReference type="Proteomes" id="UP000294933"/>
    </source>
</evidence>
<dbReference type="VEuPathDB" id="FungiDB:BD410DRAFT_105758"/>
<proteinExistence type="predicted"/>
<protein>
    <submittedName>
        <fullName evidence="2">Uncharacterized protein</fullName>
    </submittedName>
</protein>